<dbReference type="Proteomes" id="UP001307849">
    <property type="component" value="Unassembled WGS sequence"/>
</dbReference>
<dbReference type="InterPro" id="IPR039904">
    <property type="entry name" value="TRANK1"/>
</dbReference>
<dbReference type="InterPro" id="IPR014017">
    <property type="entry name" value="DNA_helicase_UvrD-like_C"/>
</dbReference>
<keyword evidence="6" id="KW-0862">Zinc</keyword>
<dbReference type="InterPro" id="IPR011990">
    <property type="entry name" value="TPR-like_helical_dom_sf"/>
</dbReference>
<gene>
    <name evidence="9" type="ORF">TWF506_010825</name>
</gene>
<dbReference type="GO" id="GO:0005524">
    <property type="term" value="F:ATP binding"/>
    <property type="evidence" value="ECO:0007669"/>
    <property type="project" value="UniProtKB-UniRule"/>
</dbReference>
<feature type="binding site" evidence="5">
    <location>
        <begin position="578"/>
        <end position="585"/>
    </location>
    <ligand>
        <name>ATP</name>
        <dbReference type="ChEBI" id="CHEBI:30616"/>
    </ligand>
</feature>
<organism evidence="9 10">
    <name type="scientific">Arthrobotrys conoides</name>
    <dbReference type="NCBI Taxonomy" id="74498"/>
    <lineage>
        <taxon>Eukaryota</taxon>
        <taxon>Fungi</taxon>
        <taxon>Dikarya</taxon>
        <taxon>Ascomycota</taxon>
        <taxon>Pezizomycotina</taxon>
        <taxon>Orbiliomycetes</taxon>
        <taxon>Orbiliales</taxon>
        <taxon>Orbiliaceae</taxon>
        <taxon>Arthrobotrys</taxon>
    </lineage>
</organism>
<feature type="domain" description="C3H1-type" evidence="7">
    <location>
        <begin position="1580"/>
        <end position="1608"/>
    </location>
</feature>
<dbReference type="SUPFAM" id="SSF48452">
    <property type="entry name" value="TPR-like"/>
    <property type="match status" value="1"/>
</dbReference>
<dbReference type="SUPFAM" id="SSF52540">
    <property type="entry name" value="P-loop containing nucleoside triphosphate hydrolases"/>
    <property type="match status" value="1"/>
</dbReference>
<comment type="caution">
    <text evidence="9">The sequence shown here is derived from an EMBL/GenBank/DDBJ whole genome shotgun (WGS) entry which is preliminary data.</text>
</comment>
<dbReference type="GO" id="GO:0004386">
    <property type="term" value="F:helicase activity"/>
    <property type="evidence" value="ECO:0007669"/>
    <property type="project" value="UniProtKB-UniRule"/>
</dbReference>
<dbReference type="EMBL" id="JAVHJM010000008">
    <property type="protein sequence ID" value="KAK6508748.1"/>
    <property type="molecule type" value="Genomic_DNA"/>
</dbReference>
<dbReference type="GO" id="GO:0016787">
    <property type="term" value="F:hydrolase activity"/>
    <property type="evidence" value="ECO:0007669"/>
    <property type="project" value="UniProtKB-UniRule"/>
</dbReference>
<dbReference type="PANTHER" id="PTHR21529">
    <property type="entry name" value="MAMMARY TURMOR VIRUS RECEPTOR HOMOLOG 1, 2 MTVR1, 2"/>
    <property type="match status" value="1"/>
</dbReference>
<evidence type="ECO:0000313" key="10">
    <source>
        <dbReference type="Proteomes" id="UP001307849"/>
    </source>
</evidence>
<name>A0AAN8N704_9PEZI</name>
<reference evidence="9 10" key="1">
    <citation type="submission" date="2019-10" db="EMBL/GenBank/DDBJ databases">
        <authorList>
            <person name="Palmer J.M."/>
        </authorList>
    </citation>
    <scope>NUCLEOTIDE SEQUENCE [LARGE SCALE GENOMIC DNA]</scope>
    <source>
        <strain evidence="9 10">TWF506</strain>
    </source>
</reference>
<keyword evidence="3 5" id="KW-0347">Helicase</keyword>
<evidence type="ECO:0000256" key="5">
    <source>
        <dbReference type="PROSITE-ProRule" id="PRU00560"/>
    </source>
</evidence>
<evidence type="ECO:0000256" key="1">
    <source>
        <dbReference type="ARBA" id="ARBA00022741"/>
    </source>
</evidence>
<keyword evidence="6" id="KW-0479">Metal-binding</keyword>
<dbReference type="PROSITE" id="PS50103">
    <property type="entry name" value="ZF_C3H1"/>
    <property type="match status" value="1"/>
</dbReference>
<sequence length="2243" mass="254792">MDYSARVVSRQHKRVLQDLVLSRKEPEPSEHERIYQILINDEGPIIALLERSPQNHHFRSAFVASPDEMLPRLSRFLQCIRLSLLPQNTQFTNSVGGIGSATANNLIRIPAAFTNHLILVLADEPAAIFDIGSSGYHNFILCVLDLYISLAGIATVSLVTLRELLSKILDMPHRVRIIEKIVSETTGATLFTKLFAKDSLIRQVFKDDSLKRFGSRLAKLVTDCIVSHGSDIDDIVLVWEKMEALHMKIEAQVKSIELGVGVVAVGRMPIHLDEDEQELLKSALIAIPYNITTAGHTIRSLLGRYRGHIRLILSSFPCSTCKAQLSGIIKADSENIQSPEFQRGFVDIKTPLGVFPIYLLDAAMRDLKSSRVDGTLSKILATLQKLADGMWDSDPELSVSKDKSRAGSEPVLRAARWRVDGYIIWERGVGRAEENSEEWIQIVKIIRIGSESDMKKVVSDARKAQRTYTKEYRKAAAINITNPARLGGLMPQKFSGENAIGLESNNAVVFGSSSSKALAPGDALILHKIFCTGKQYCLTKRVAEMILEGGQQVEVPFVVSPEEESIINYFNSSVCILGRSGTGKTTCLVFRLLAAYLRDRMMNDGKEVRQIFLTRSPVLAGKIRQYVNRLIDSQCMRFTLQSGITEASSFQRIVDEDEISTTGLIDIDNKEWPMVCTYDAFATMLERSLKFTQRNIFSSASEESQLEVANRRVDFGKFKRSYWPSFPSSARKGLSADGVFSEIIGVIKANSSKSNYLPLSKEEYQALSRRSAPNFHQGREREAVYTVYEIYERRKASFGEWDDLDRTSKIQRLLARDEKLSSRIRSQITEVFVDEIQDQRLAEIELLLDLVNDTKAFAFAGDTAQCISRDSCFRFQDLQDAFYRKYKHHGDLSNQKNLAKLDRFTLSKNYRTHNGILKLAAKVVDSLSTAFPYAIDKFSPELGDFNGPVPIIFSGFTSEIFTPREGETNTTISEFGAEQVLIVRDDDAKNLLVESMGDKVLILTILESKGMEFQDVFLFNFFSGSLCTTAFRALANSQITGAPLDDSKYPELCIELKNLYVAITRSREMLYIIENDATVVLPLQEMWGLGSGDPIIDVVTPDDPTIQTRLDEIRQGQSQPQEWKDKGDEFFNQRMYEQAIYCYKRAGSVILADMCRASIEERNGRDIMFDPDSFKAAREHYLEAARLFRKCDRYDKALKCYESIKEYQLAGELCEGLSKIPAHASHNYRLRAATYFMQADLVLRATEIYVDLGVHELVVKGYRKLDLIKDLIQYLKKHQKEIDPKLYHQNSRIIALSIFSSENTDDLRKAAISLLSDQEQEQLYKKFKFYGELSKLLISQGRLEEAIELAFVEGKWKEVGDLLKLIASTPLRGSEFIVTNGERYAERILFYELSTSLQDSRELEPFKKKLASESLAPCGQALRLFRDVSHILSQDLFDTSASFPEEPLIDTSQDARILVEFMILKMFAVEEKKAPTHSSSNLYNGVLIVETIRQCAYNLLEMHRSRTLVYNAILMLFFEVVPEQNSNGYKVARSSPIYDGDGYWTQNVTGDELVERILRVLREWVIKAYQRCVLQREQEYFRGSPCQHFVIRGYCNREDCPHGIHKTVIRQTEMTEHLNLSWSMAVLTSYYEYVYRNGVLGRDPDESQWNLIKKQGGRTTVKGKFPRSYCNIVNNYLTGHLWWKRVFENVTVTSDLLQSPSARLYLAEIKSNAIRCKVSNNPDKDIQREARATLGCLDKFEWRLKAMIRNMSLPGAEKIDFWSLINCWERMVSSNLRRSLETDLWWGYLSGIEPIGRSTMQLLFRLENCLWDQSKAISTMTAFASHFKWNLSNLTEYKDVHPLLNRLDRVMAIVLYLASSNNFVLKKSQLEYLQNHPALNSGRNREYNSNISASANNILHNIVDVYNTIADKVRSSQKPLWYKEAMCRRVEESSVIAMLNSKTPTTMLGASEFIRKFYTQAGKESFWVMRRGQPYARALALDAVKNKPKSDHQFLGWILENIDIIQGLVDPIIYCHQSGEARQPRVLSSLPTIPFQVSNTNSAQTGPASQTEGTTDRQVIDDLNSIEEADTTAYEKSQHVSAARLIQRNWRISSIAIRNARYVEQNPTHRLITKIFESPNFPLDAKSTLSQKCFRMVAFILFDLITKTRSQLRAITANLENVSRRKSSMEVMEKVLGGHELVNGYDEQLAAIETSIEPSALGSGSHTTSIVVQVVEIIHKTEGLGKTISAAQSDLNRWICELK</sequence>
<evidence type="ECO:0000313" key="9">
    <source>
        <dbReference type="EMBL" id="KAK6508748.1"/>
    </source>
</evidence>
<dbReference type="PANTHER" id="PTHR21529:SF4">
    <property type="entry name" value="TPR AND ANKYRIN REPEAT-CONTAINING PROTEIN 1"/>
    <property type="match status" value="1"/>
</dbReference>
<keyword evidence="4 5" id="KW-0067">ATP-binding</keyword>
<keyword evidence="6" id="KW-0863">Zinc-finger</keyword>
<dbReference type="InterPro" id="IPR000571">
    <property type="entry name" value="Znf_CCCH"/>
</dbReference>
<dbReference type="Gene3D" id="1.25.40.10">
    <property type="entry name" value="Tetratricopeptide repeat domain"/>
    <property type="match status" value="1"/>
</dbReference>
<dbReference type="Pfam" id="PF13361">
    <property type="entry name" value="UvrD_C"/>
    <property type="match status" value="1"/>
</dbReference>
<evidence type="ECO:0008006" key="11">
    <source>
        <dbReference type="Google" id="ProtNLM"/>
    </source>
</evidence>
<evidence type="ECO:0000256" key="2">
    <source>
        <dbReference type="ARBA" id="ARBA00022801"/>
    </source>
</evidence>
<evidence type="ECO:0000256" key="4">
    <source>
        <dbReference type="ARBA" id="ARBA00022840"/>
    </source>
</evidence>
<evidence type="ECO:0000256" key="6">
    <source>
        <dbReference type="PROSITE-ProRule" id="PRU00723"/>
    </source>
</evidence>
<dbReference type="Pfam" id="PF00580">
    <property type="entry name" value="UvrD-helicase"/>
    <property type="match status" value="1"/>
</dbReference>
<keyword evidence="10" id="KW-1185">Reference proteome</keyword>
<dbReference type="PROSITE" id="PS51198">
    <property type="entry name" value="UVRD_HELICASE_ATP_BIND"/>
    <property type="match status" value="1"/>
</dbReference>
<feature type="domain" description="UvrD-like helicase ATP-binding" evidence="8">
    <location>
        <begin position="557"/>
        <end position="913"/>
    </location>
</feature>
<protein>
    <recommendedName>
        <fullName evidence="11">UvrD-like helicase ATP-binding domain-containing protein</fullName>
    </recommendedName>
</protein>
<evidence type="ECO:0000259" key="8">
    <source>
        <dbReference type="PROSITE" id="PS51198"/>
    </source>
</evidence>
<proteinExistence type="predicted"/>
<accession>A0AAN8N704</accession>
<dbReference type="InterPro" id="IPR014016">
    <property type="entry name" value="UvrD-like_ATP-bd"/>
</dbReference>
<dbReference type="InterPro" id="IPR027417">
    <property type="entry name" value="P-loop_NTPase"/>
</dbReference>
<dbReference type="Gene3D" id="3.40.50.300">
    <property type="entry name" value="P-loop containing nucleotide triphosphate hydrolases"/>
    <property type="match status" value="2"/>
</dbReference>
<keyword evidence="2 5" id="KW-0378">Hydrolase</keyword>
<evidence type="ECO:0000259" key="7">
    <source>
        <dbReference type="PROSITE" id="PS50103"/>
    </source>
</evidence>
<feature type="zinc finger region" description="C3H1-type" evidence="6">
    <location>
        <begin position="1580"/>
        <end position="1608"/>
    </location>
</feature>
<dbReference type="GO" id="GO:0008270">
    <property type="term" value="F:zinc ion binding"/>
    <property type="evidence" value="ECO:0007669"/>
    <property type="project" value="UniProtKB-KW"/>
</dbReference>
<evidence type="ECO:0000256" key="3">
    <source>
        <dbReference type="ARBA" id="ARBA00022806"/>
    </source>
</evidence>
<keyword evidence="1 5" id="KW-0547">Nucleotide-binding</keyword>